<dbReference type="Proteomes" id="UP000095283">
    <property type="component" value="Unplaced"/>
</dbReference>
<keyword evidence="1" id="KW-1185">Reference proteome</keyword>
<proteinExistence type="predicted"/>
<accession>A0A1I7WCT3</accession>
<sequence>MIISFHYQLRTNYHDYLFSSHVMDADDVLQMVDNTRTVDNSRINDHRTGYP</sequence>
<name>A0A1I7WCT3_HETBA</name>
<reference evidence="2" key="1">
    <citation type="submission" date="2016-11" db="UniProtKB">
        <authorList>
            <consortium name="WormBaseParasite"/>
        </authorList>
    </citation>
    <scope>IDENTIFICATION</scope>
</reference>
<protein>
    <submittedName>
        <fullName evidence="2">Uncharacterized protein</fullName>
    </submittedName>
</protein>
<dbReference type="AlphaFoldDB" id="A0A1I7WCT3"/>
<organism evidence="1 2">
    <name type="scientific">Heterorhabditis bacteriophora</name>
    <name type="common">Entomopathogenic nematode worm</name>
    <dbReference type="NCBI Taxonomy" id="37862"/>
    <lineage>
        <taxon>Eukaryota</taxon>
        <taxon>Metazoa</taxon>
        <taxon>Ecdysozoa</taxon>
        <taxon>Nematoda</taxon>
        <taxon>Chromadorea</taxon>
        <taxon>Rhabditida</taxon>
        <taxon>Rhabditina</taxon>
        <taxon>Rhabditomorpha</taxon>
        <taxon>Strongyloidea</taxon>
        <taxon>Heterorhabditidae</taxon>
        <taxon>Heterorhabditis</taxon>
    </lineage>
</organism>
<dbReference type="WBParaSite" id="Hba_02505">
    <property type="protein sequence ID" value="Hba_02505"/>
    <property type="gene ID" value="Hba_02505"/>
</dbReference>
<evidence type="ECO:0000313" key="1">
    <source>
        <dbReference type="Proteomes" id="UP000095283"/>
    </source>
</evidence>
<evidence type="ECO:0000313" key="2">
    <source>
        <dbReference type="WBParaSite" id="Hba_02505"/>
    </source>
</evidence>